<reference evidence="1" key="1">
    <citation type="submission" date="2022-09" db="EMBL/GenBank/DDBJ databases">
        <title>Molecular characterization of Glaesserella parasuis strains circulating in commercial swine farms using whole-genome sequencing.</title>
        <authorList>
            <person name="Mugabi R."/>
            <person name="Clavijo M."/>
            <person name="Li G."/>
        </authorList>
    </citation>
    <scope>NUCLEOTIDE SEQUENCE</scope>
    <source>
        <strain evidence="1">0435-53</strain>
    </source>
</reference>
<comment type="caution">
    <text evidence="1">The sequence shown here is derived from an EMBL/GenBank/DDBJ whole genome shotgun (WGS) entry which is preliminary data.</text>
</comment>
<dbReference type="RefSeq" id="WP_021117181.1">
    <property type="nucleotide sequence ID" value="NZ_JARUVH010000017.1"/>
</dbReference>
<gene>
    <name evidence="1" type="ORF">N5925_01395</name>
</gene>
<protein>
    <submittedName>
        <fullName evidence="1">Uncharacterized protein</fullName>
    </submittedName>
</protein>
<evidence type="ECO:0000313" key="1">
    <source>
        <dbReference type="EMBL" id="MDD2167278.1"/>
    </source>
</evidence>
<accession>A0AA42EIG0</accession>
<name>A0AA42EIG0_GLAPU</name>
<evidence type="ECO:0000313" key="2">
    <source>
        <dbReference type="Proteomes" id="UP001148834"/>
    </source>
</evidence>
<dbReference type="AlphaFoldDB" id="A0AA42EIG0"/>
<organism evidence="1 2">
    <name type="scientific">Glaesserella parasuis</name>
    <name type="common">Haemophilus parasuis</name>
    <dbReference type="NCBI Taxonomy" id="738"/>
    <lineage>
        <taxon>Bacteria</taxon>
        <taxon>Pseudomonadati</taxon>
        <taxon>Pseudomonadota</taxon>
        <taxon>Gammaproteobacteria</taxon>
        <taxon>Pasteurellales</taxon>
        <taxon>Pasteurellaceae</taxon>
        <taxon>Glaesserella</taxon>
    </lineage>
</organism>
<sequence>MNTAQVENQTAIDIGKGGMDVKVKHHTHFEGAVMTSQAEKENSRFQAGTLTTSDIENHSELKTRSAAMSGGSGGVNPMSALSLLGNKNESERSTTRAAIGENIAITLTQDPNAETTLNHLNRDTQNANQKVTKHDISEVKETQELVKGIWNREKH</sequence>
<proteinExistence type="predicted"/>
<dbReference type="Proteomes" id="UP001148834">
    <property type="component" value="Unassembled WGS sequence"/>
</dbReference>
<dbReference type="EMBL" id="JAODIR010000003">
    <property type="protein sequence ID" value="MDD2167278.1"/>
    <property type="molecule type" value="Genomic_DNA"/>
</dbReference>